<reference evidence="4 5" key="1">
    <citation type="submission" date="2006-06" db="EMBL/GenBank/DDBJ databases">
        <authorList>
            <person name="Moran M.A."/>
            <person name="Ferriera S."/>
            <person name="Johnson J."/>
            <person name="Kravitz S."/>
            <person name="Beeson K."/>
            <person name="Sutton G."/>
            <person name="Rogers Y.-H."/>
            <person name="Friedman R."/>
            <person name="Frazier M."/>
            <person name="Venter J.C."/>
        </authorList>
    </citation>
    <scope>NUCLEOTIDE SEQUENCE [LARGE SCALE GENOMIC DNA]</scope>
    <source>
        <strain evidence="4 5">E-37</strain>
    </source>
</reference>
<evidence type="ECO:0000313" key="5">
    <source>
        <dbReference type="Proteomes" id="UP000005713"/>
    </source>
</evidence>
<dbReference type="PANTHER" id="PTHR21461:SF69">
    <property type="entry name" value="GLYCOSYLTRANSFERASE FAMILY 92 PROTEIN"/>
    <property type="match status" value="1"/>
</dbReference>
<gene>
    <name evidence="4" type="ORF">SSE37_07643</name>
</gene>
<evidence type="ECO:0008006" key="6">
    <source>
        <dbReference type="Google" id="ProtNLM"/>
    </source>
</evidence>
<dbReference type="GO" id="GO:0005737">
    <property type="term" value="C:cytoplasm"/>
    <property type="evidence" value="ECO:0007669"/>
    <property type="project" value="TreeGrafter"/>
</dbReference>
<dbReference type="GO" id="GO:0016757">
    <property type="term" value="F:glycosyltransferase activity"/>
    <property type="evidence" value="ECO:0007669"/>
    <property type="project" value="TreeGrafter"/>
</dbReference>
<comment type="caution">
    <text evidence="4">The sequence shown here is derived from an EMBL/GenBank/DDBJ whole genome shotgun (WGS) entry which is preliminary data.</text>
</comment>
<evidence type="ECO:0000256" key="2">
    <source>
        <dbReference type="ARBA" id="ARBA00022692"/>
    </source>
</evidence>
<dbReference type="GO" id="GO:0016020">
    <property type="term" value="C:membrane"/>
    <property type="evidence" value="ECO:0007669"/>
    <property type="project" value="UniProtKB-SubCell"/>
</dbReference>
<dbReference type="RefSeq" id="WP_005855788.1">
    <property type="nucleotide sequence ID" value="NZ_AAYA01000002.1"/>
</dbReference>
<protein>
    <recommendedName>
        <fullName evidence="6">Glycosyl transferase family 2</fullName>
    </recommendedName>
</protein>
<evidence type="ECO:0000256" key="1">
    <source>
        <dbReference type="ARBA" id="ARBA00004167"/>
    </source>
</evidence>
<proteinExistence type="predicted"/>
<dbReference type="OrthoDB" id="4964299at2"/>
<accession>A3JYW0</accession>
<dbReference type="Proteomes" id="UP000005713">
    <property type="component" value="Unassembled WGS sequence"/>
</dbReference>
<comment type="subcellular location">
    <subcellularLocation>
        <location evidence="1">Membrane</location>
        <topology evidence="1">Single-pass membrane protein</topology>
    </subcellularLocation>
</comment>
<keyword evidence="5" id="KW-1185">Reference proteome</keyword>
<dbReference type="AlphaFoldDB" id="A3JYW0"/>
<dbReference type="eggNOG" id="COG0463">
    <property type="taxonomic scope" value="Bacteria"/>
</dbReference>
<name>A3JYW0_SAGS3</name>
<dbReference type="PANTHER" id="PTHR21461">
    <property type="entry name" value="GLYCOSYLTRANSFERASE FAMILY 92 PROTEIN"/>
    <property type="match status" value="1"/>
</dbReference>
<keyword evidence="3" id="KW-1133">Transmembrane helix</keyword>
<evidence type="ECO:0000313" key="4">
    <source>
        <dbReference type="EMBL" id="EBA09663.1"/>
    </source>
</evidence>
<sequence>MRIYVHIGPDGQVSDRLQRILDGKRDQLLGKGVLYARSPGARNHTRLFMAVTDPEHVDSLRYNRGYIAPEKQRVLHDDVAHALTEEARRFPVDTLILSAHQLGTSLSTRSELTRLKALLAPISDDIRIVAHVDDPARMLVRRYPGQLLEGRGRSLGLELDTTTANSFWDAAIATRPKPDPQAGQFPEIQGANHWLDFRRMQSEWEAVFGAGSMTFRSIDFALLESERAPDEVRAAFGIADTIGKVEAWDLPAQPSAAWLTRCRLFNDAVLRLLAKKEVILPRQLWRKFLGEIKVHGAPVDADSLAALSERFAGDISALCAEHDGLDPALMAPDRAAAPWVEADPTNGFRATQYLMAFRWRINQATKEELANKAADLARLAARTPAPVSAPAAAPRTPALAGAAATLREVDAEADPTATENVDRILSPAARKVMPDLAKQNFVKLQTSSFAPHNRLGRVDEEALAAAYTPAPKRVLPNGSTGRVIVGCMKNEGPYILEWIAYHRAIGFDDFLIYTNGCEDGTSEILDRLQEIGILQHRNNDNWSGNSPQQFALDNALDEPVIRNAEWIAHIDVDEFVNIRTGNGTLDDLFAAVPDATNVAMTWRLFGHNDVLTLTDRFVIEQFDTCAPKFCPKPHTVWGFKTMFRNTGAYEKISCHRPNKLADGFDDKVKWVNGSGRDMTSEALRNGWRSSKRSIGYDLIQLNHYALRSAESYLIKRQRGRALHVDRNIGINYWIRMDWSVHRDITIKRNVPRVRAEYDRFLSDPVLKEWHGKAFQWHRAKADELHGMPEFEDLYQQALTLKLTETERVAYALALDLEN</sequence>
<dbReference type="Pfam" id="PF13704">
    <property type="entry name" value="Glyco_tranf_2_4"/>
    <property type="match status" value="1"/>
</dbReference>
<dbReference type="EMBL" id="AAYA01000002">
    <property type="protein sequence ID" value="EBA09663.1"/>
    <property type="molecule type" value="Genomic_DNA"/>
</dbReference>
<organism evidence="4 5">
    <name type="scientific">Sagittula stellata (strain ATCC 700073 / DSM 11524 / E-37)</name>
    <dbReference type="NCBI Taxonomy" id="388399"/>
    <lineage>
        <taxon>Bacteria</taxon>
        <taxon>Pseudomonadati</taxon>
        <taxon>Pseudomonadota</taxon>
        <taxon>Alphaproteobacteria</taxon>
        <taxon>Rhodobacterales</taxon>
        <taxon>Roseobacteraceae</taxon>
        <taxon>Sagittula</taxon>
    </lineage>
</organism>
<keyword evidence="2" id="KW-0812">Transmembrane</keyword>
<keyword evidence="3" id="KW-0472">Membrane</keyword>
<evidence type="ECO:0000256" key="3">
    <source>
        <dbReference type="ARBA" id="ARBA00022989"/>
    </source>
</evidence>